<dbReference type="OrthoDB" id="580988at2"/>
<dbReference type="InterPro" id="IPR025332">
    <property type="entry name" value="DUF4238"/>
</dbReference>
<dbReference type="RefSeq" id="WP_119705078.1">
    <property type="nucleotide sequence ID" value="NZ_JBHSOI010000002.1"/>
</dbReference>
<dbReference type="Proteomes" id="UP000265581">
    <property type="component" value="Unassembled WGS sequence"/>
</dbReference>
<organism evidence="1 2">
    <name type="scientific">Aeromicrobium endophyticum</name>
    <dbReference type="NCBI Taxonomy" id="2292704"/>
    <lineage>
        <taxon>Bacteria</taxon>
        <taxon>Bacillati</taxon>
        <taxon>Actinomycetota</taxon>
        <taxon>Actinomycetes</taxon>
        <taxon>Propionibacteriales</taxon>
        <taxon>Nocardioidaceae</taxon>
        <taxon>Aeromicrobium</taxon>
    </lineage>
</organism>
<name>A0A371P3G5_9ACTN</name>
<evidence type="ECO:0000313" key="1">
    <source>
        <dbReference type="EMBL" id="REK70487.1"/>
    </source>
</evidence>
<sequence length="389" mass="44549">MPDSPDLEAELRKFEGQLDGFDPTGWEIVSQHRNPWGQIPMTGGGKSLGGRSREYMDRLLATQQQPDPKSRRHHYVPRTYLKRWGFGKQNRRIWNLDTVTGEARAFSVNDVCVEENFYRVIGPDGEAHNRVEAMFGVVDTELGRIQSLFERLTDPEDLEFDDLIGLGVTIAVQRMRTAQQRRLRLQHDAWLVAQNPEEFKSIKDPLNPFRLAGIHTELLFTSMWEAADVMTTRSIEVWDDPEGRFWTCDAPVLVPFRKNKGPSLLAAPHILWPVNPHRVIALTNEPSGEKAVIRLATPKERGLVRHAIEQGRERWIFASPEQKDRLPKTKKFGRRTQMRMRCSQWTPRGRYVEPPGCCVEQSDGFSVGPDVALCEQGLHVDAPAMWEHA</sequence>
<proteinExistence type="predicted"/>
<reference evidence="1 2" key="1">
    <citation type="submission" date="2018-08" db="EMBL/GenBank/DDBJ databases">
        <title>Aeromicrobium sp. M2KJ-4, whole genome shotgun sequence.</title>
        <authorList>
            <person name="Tuo L."/>
        </authorList>
    </citation>
    <scope>NUCLEOTIDE SEQUENCE [LARGE SCALE GENOMIC DNA]</scope>
    <source>
        <strain evidence="1 2">M2KJ-4</strain>
    </source>
</reference>
<protein>
    <submittedName>
        <fullName evidence="1">DUF4238 domain-containing protein</fullName>
    </submittedName>
</protein>
<gene>
    <name evidence="1" type="ORF">DX116_15260</name>
</gene>
<dbReference type="AlphaFoldDB" id="A0A371P3G5"/>
<dbReference type="EMBL" id="QUBR01000002">
    <property type="protein sequence ID" value="REK70487.1"/>
    <property type="molecule type" value="Genomic_DNA"/>
</dbReference>
<dbReference type="Pfam" id="PF14022">
    <property type="entry name" value="DUF4238"/>
    <property type="match status" value="1"/>
</dbReference>
<accession>A0A371P3G5</accession>
<keyword evidence="2" id="KW-1185">Reference proteome</keyword>
<comment type="caution">
    <text evidence="1">The sequence shown here is derived from an EMBL/GenBank/DDBJ whole genome shotgun (WGS) entry which is preliminary data.</text>
</comment>
<evidence type="ECO:0000313" key="2">
    <source>
        <dbReference type="Proteomes" id="UP000265581"/>
    </source>
</evidence>